<dbReference type="EMBL" id="AFNU02000003">
    <property type="protein sequence ID" value="ERJ12792.1"/>
    <property type="molecule type" value="Genomic_DNA"/>
</dbReference>
<organism evidence="2 3">
    <name type="scientific">Haloplasma contractile SSD-17B</name>
    <dbReference type="NCBI Taxonomy" id="1033810"/>
    <lineage>
        <taxon>Bacteria</taxon>
        <taxon>Bacillati</taxon>
        <taxon>Mycoplasmatota</taxon>
        <taxon>Mollicutes</taxon>
        <taxon>Haloplasmatales</taxon>
        <taxon>Haloplasmataceae</taxon>
        <taxon>Haloplasma</taxon>
    </lineage>
</organism>
<dbReference type="Proteomes" id="UP000005707">
    <property type="component" value="Unassembled WGS sequence"/>
</dbReference>
<keyword evidence="1" id="KW-0472">Membrane</keyword>
<protein>
    <submittedName>
        <fullName evidence="2">Uncharacterized protein</fullName>
    </submittedName>
</protein>
<dbReference type="InParanoid" id="F7PVN8"/>
<name>F7PVN8_9MOLU</name>
<comment type="caution">
    <text evidence="2">The sequence shown here is derived from an EMBL/GenBank/DDBJ whole genome shotgun (WGS) entry which is preliminary data.</text>
</comment>
<dbReference type="RefSeq" id="WP_008825797.1">
    <property type="nucleotide sequence ID" value="NZ_AFNU02000003.1"/>
</dbReference>
<keyword evidence="1" id="KW-0812">Transmembrane</keyword>
<proteinExistence type="predicted"/>
<evidence type="ECO:0000313" key="3">
    <source>
        <dbReference type="Proteomes" id="UP000005707"/>
    </source>
</evidence>
<gene>
    <name evidence="2" type="ORF">HLPCO_001132</name>
</gene>
<reference evidence="2 3" key="1">
    <citation type="journal article" date="2011" name="J. Bacteriol.">
        <title>Genome sequence of Haloplasma contractile, an unusual contractile bacterium from a deep-sea anoxic brine lake.</title>
        <authorList>
            <person name="Antunes A."/>
            <person name="Alam I."/>
            <person name="El Dorry H."/>
            <person name="Siam R."/>
            <person name="Robertson A."/>
            <person name="Bajic V.B."/>
            <person name="Stingl U."/>
        </authorList>
    </citation>
    <scope>NUCLEOTIDE SEQUENCE [LARGE SCALE GENOMIC DNA]</scope>
    <source>
        <strain evidence="2 3">SSD-17B</strain>
    </source>
</reference>
<evidence type="ECO:0000313" key="2">
    <source>
        <dbReference type="EMBL" id="ERJ12792.1"/>
    </source>
</evidence>
<keyword evidence="3" id="KW-1185">Reference proteome</keyword>
<dbReference type="AlphaFoldDB" id="F7PVN8"/>
<sequence>MIMTIVIENITAVLLMIFLPIIIVTGYVYYAKRQYELGNRVQKRHRYKTKYRSHKKN</sequence>
<reference evidence="2 3" key="2">
    <citation type="journal article" date="2013" name="PLoS ONE">
        <title>INDIGO - INtegrated Data Warehouse of MIcrobial GenOmes with Examples from the Red Sea Extremophiles.</title>
        <authorList>
            <person name="Alam I."/>
            <person name="Antunes A."/>
            <person name="Kamau A.A."/>
            <person name="Ba Alawi W."/>
            <person name="Kalkatawi M."/>
            <person name="Stingl U."/>
            <person name="Bajic V.B."/>
        </authorList>
    </citation>
    <scope>NUCLEOTIDE SEQUENCE [LARGE SCALE GENOMIC DNA]</scope>
    <source>
        <strain evidence="2 3">SSD-17B</strain>
    </source>
</reference>
<dbReference type="STRING" id="1033810.HLPCO_001132"/>
<feature type="transmembrane region" description="Helical" evidence="1">
    <location>
        <begin position="12"/>
        <end position="30"/>
    </location>
</feature>
<accession>F7PVN8</accession>
<evidence type="ECO:0000256" key="1">
    <source>
        <dbReference type="SAM" id="Phobius"/>
    </source>
</evidence>
<keyword evidence="1" id="KW-1133">Transmembrane helix</keyword>